<feature type="transmembrane region" description="Helical" evidence="1">
    <location>
        <begin position="6"/>
        <end position="26"/>
    </location>
</feature>
<keyword evidence="3" id="KW-1185">Reference proteome</keyword>
<accession>A0A7G3GBC4</accession>
<feature type="transmembrane region" description="Helical" evidence="1">
    <location>
        <begin position="35"/>
        <end position="55"/>
    </location>
</feature>
<protein>
    <submittedName>
        <fullName evidence="2">Uncharacterized protein</fullName>
    </submittedName>
</protein>
<keyword evidence="1" id="KW-1133">Transmembrane helix</keyword>
<sequence length="64" mass="7192">MRDLIIVLVLFSLFVIAWMAICLILIKVPAPENSAFAVVVLLGIIYIFYGLSITFNPTDFEKQS</sequence>
<evidence type="ECO:0000313" key="2">
    <source>
        <dbReference type="EMBL" id="QBC44434.1"/>
    </source>
</evidence>
<dbReference type="Proteomes" id="UP000515917">
    <property type="component" value="Chromosome"/>
</dbReference>
<dbReference type="RefSeq" id="WP_130106972.1">
    <property type="nucleotide sequence ID" value="NZ_CP025781.1"/>
</dbReference>
<organism evidence="2 3">
    <name type="scientific">Iodobacter fluviatilis</name>
    <dbReference type="NCBI Taxonomy" id="537"/>
    <lineage>
        <taxon>Bacteria</taxon>
        <taxon>Pseudomonadati</taxon>
        <taxon>Pseudomonadota</taxon>
        <taxon>Betaproteobacteria</taxon>
        <taxon>Neisseriales</taxon>
        <taxon>Chitinibacteraceae</taxon>
        <taxon>Iodobacter</taxon>
    </lineage>
</organism>
<gene>
    <name evidence="2" type="ORF">C1H71_13445</name>
</gene>
<reference evidence="2 3" key="1">
    <citation type="submission" date="2018-01" db="EMBL/GenBank/DDBJ databases">
        <title>Genome sequence of Iodobacter sp. strain PCH194 isolated from Indian Trans-Himalaya.</title>
        <authorList>
            <person name="Kumar V."/>
            <person name="Thakur V."/>
            <person name="Kumar S."/>
            <person name="Singh D."/>
        </authorList>
    </citation>
    <scope>NUCLEOTIDE SEQUENCE [LARGE SCALE GENOMIC DNA]</scope>
    <source>
        <strain evidence="2 3">PCH194</strain>
    </source>
</reference>
<dbReference type="KEGG" id="ifl:C1H71_13445"/>
<name>A0A7G3GBC4_9NEIS</name>
<proteinExistence type="predicted"/>
<evidence type="ECO:0000256" key="1">
    <source>
        <dbReference type="SAM" id="Phobius"/>
    </source>
</evidence>
<keyword evidence="1" id="KW-0472">Membrane</keyword>
<dbReference type="AlphaFoldDB" id="A0A7G3GBC4"/>
<evidence type="ECO:0000313" key="3">
    <source>
        <dbReference type="Proteomes" id="UP000515917"/>
    </source>
</evidence>
<dbReference type="EMBL" id="CP025781">
    <property type="protein sequence ID" value="QBC44434.1"/>
    <property type="molecule type" value="Genomic_DNA"/>
</dbReference>
<keyword evidence="1" id="KW-0812">Transmembrane</keyword>